<keyword evidence="3" id="KW-1185">Reference proteome</keyword>
<evidence type="ECO:0000313" key="3">
    <source>
        <dbReference type="Proteomes" id="UP001446871"/>
    </source>
</evidence>
<organism evidence="2 3">
    <name type="scientific">Apiospora saccharicola</name>
    <dbReference type="NCBI Taxonomy" id="335842"/>
    <lineage>
        <taxon>Eukaryota</taxon>
        <taxon>Fungi</taxon>
        <taxon>Dikarya</taxon>
        <taxon>Ascomycota</taxon>
        <taxon>Pezizomycotina</taxon>
        <taxon>Sordariomycetes</taxon>
        <taxon>Xylariomycetidae</taxon>
        <taxon>Amphisphaeriales</taxon>
        <taxon>Apiosporaceae</taxon>
        <taxon>Apiospora</taxon>
    </lineage>
</organism>
<sequence>MADAHRRLINSLVEENDRASTQVGINEVKGAVENGPRLCATGLSTGIVVAVLGIYRDPASPDTPRNDRFLLHAGEGSLEAGMDKLQQALQTARQAGLLELEAHILIPEAFSFTKKRAPSPSGTETSQQGSSAANTLAVNEWDDDDLRSRLATQKSLRERLEQLTRGGPVRWYKYPVCHDSGPYRWTHGMLVSPDETVLCMSLGRSSQGEEMQARDIDPVKDGKEDEDSGLRCC</sequence>
<feature type="region of interest" description="Disordered" evidence="1">
    <location>
        <begin position="204"/>
        <end position="233"/>
    </location>
</feature>
<gene>
    <name evidence="2" type="ORF">PG996_007700</name>
</gene>
<comment type="caution">
    <text evidence="2">The sequence shown here is derived from an EMBL/GenBank/DDBJ whole genome shotgun (WGS) entry which is preliminary data.</text>
</comment>
<evidence type="ECO:0000256" key="1">
    <source>
        <dbReference type="SAM" id="MobiDB-lite"/>
    </source>
</evidence>
<proteinExistence type="predicted"/>
<dbReference type="EMBL" id="JAQQWM010000004">
    <property type="protein sequence ID" value="KAK8068588.1"/>
    <property type="molecule type" value="Genomic_DNA"/>
</dbReference>
<reference evidence="2 3" key="1">
    <citation type="submission" date="2023-01" db="EMBL/GenBank/DDBJ databases">
        <title>Analysis of 21 Apiospora genomes using comparative genomics revels a genus with tremendous synthesis potential of carbohydrate active enzymes and secondary metabolites.</title>
        <authorList>
            <person name="Sorensen T."/>
        </authorList>
    </citation>
    <scope>NUCLEOTIDE SEQUENCE [LARGE SCALE GENOMIC DNA]</scope>
    <source>
        <strain evidence="2 3">CBS 83171</strain>
    </source>
</reference>
<feature type="compositionally biased region" description="Polar residues" evidence="1">
    <location>
        <begin position="120"/>
        <end position="133"/>
    </location>
</feature>
<feature type="compositionally biased region" description="Basic and acidic residues" evidence="1">
    <location>
        <begin position="211"/>
        <end position="223"/>
    </location>
</feature>
<dbReference type="Proteomes" id="UP001446871">
    <property type="component" value="Unassembled WGS sequence"/>
</dbReference>
<accession>A0ABR1VBN4</accession>
<name>A0ABR1VBN4_9PEZI</name>
<feature type="region of interest" description="Disordered" evidence="1">
    <location>
        <begin position="114"/>
        <end position="133"/>
    </location>
</feature>
<evidence type="ECO:0000313" key="2">
    <source>
        <dbReference type="EMBL" id="KAK8068588.1"/>
    </source>
</evidence>
<protein>
    <submittedName>
        <fullName evidence="2">Uncharacterized protein</fullName>
    </submittedName>
</protein>